<reference evidence="2" key="1">
    <citation type="submission" date="2016-10" db="EMBL/GenBank/DDBJ databases">
        <authorList>
            <person name="Varghese N."/>
            <person name="Submissions S."/>
        </authorList>
    </citation>
    <scope>NUCLEOTIDE SEQUENCE [LARGE SCALE GENOMIC DNA]</scope>
    <source>
        <strain evidence="2">DSM 45245</strain>
    </source>
</reference>
<dbReference type="OrthoDB" id="3368289at2"/>
<dbReference type="EMBL" id="FNPH01000001">
    <property type="protein sequence ID" value="SDY04812.1"/>
    <property type="molecule type" value="Genomic_DNA"/>
</dbReference>
<accession>A0A1H3GNA5</accession>
<evidence type="ECO:0000313" key="1">
    <source>
        <dbReference type="EMBL" id="SDY04812.1"/>
    </source>
</evidence>
<dbReference type="RefSeq" id="WP_091550819.1">
    <property type="nucleotide sequence ID" value="NZ_FNPH01000001.1"/>
</dbReference>
<protein>
    <submittedName>
        <fullName evidence="1">Uncharacterized protein</fullName>
    </submittedName>
</protein>
<proteinExistence type="predicted"/>
<gene>
    <name evidence="1" type="ORF">SAMN05444365_101492</name>
</gene>
<dbReference type="STRING" id="405436.SAMN05444365_101492"/>
<name>A0A1H3GNA5_9ACTN</name>
<keyword evidence="2" id="KW-1185">Reference proteome</keyword>
<evidence type="ECO:0000313" key="2">
    <source>
        <dbReference type="Proteomes" id="UP000242415"/>
    </source>
</evidence>
<organism evidence="1 2">
    <name type="scientific">Micromonospora pattaloongensis</name>
    <dbReference type="NCBI Taxonomy" id="405436"/>
    <lineage>
        <taxon>Bacteria</taxon>
        <taxon>Bacillati</taxon>
        <taxon>Actinomycetota</taxon>
        <taxon>Actinomycetes</taxon>
        <taxon>Micromonosporales</taxon>
        <taxon>Micromonosporaceae</taxon>
        <taxon>Micromonospora</taxon>
    </lineage>
</organism>
<dbReference type="AlphaFoldDB" id="A0A1H3GNA5"/>
<dbReference type="Proteomes" id="UP000242415">
    <property type="component" value="Unassembled WGS sequence"/>
</dbReference>
<sequence>MPSRSPFGEPSAALGPASVAGFSAPEWELLVRLPGRVIVSATSLELDRPGRTVAEGIAGVAAIAAGRAFDSDLVRAVVAAIYAESDGDGPTGAAGVPTDGRADLLASCREAARVLARRADPADSAAYRQWVQSIAARGFAAGRSGPLSSVGGARAGAAQRQFLNELGAALELT</sequence>